<dbReference type="InterPro" id="IPR011333">
    <property type="entry name" value="SKP1/BTB/POZ_sf"/>
</dbReference>
<gene>
    <name evidence="3 5 6" type="ORF">SRAE_1000043100</name>
</gene>
<keyword evidence="4" id="KW-1185">Reference proteome</keyword>
<evidence type="ECO:0000313" key="6">
    <source>
        <dbReference type="WormBase" id="SRAE_1000043100"/>
    </source>
</evidence>
<dbReference type="Gene3D" id="3.30.710.10">
    <property type="entry name" value="Potassium Channel Kv1.1, Chain A"/>
    <property type="match status" value="1"/>
</dbReference>
<organism evidence="3">
    <name type="scientific">Strongyloides ratti</name>
    <name type="common">Parasitic roundworm</name>
    <dbReference type="NCBI Taxonomy" id="34506"/>
    <lineage>
        <taxon>Eukaryota</taxon>
        <taxon>Metazoa</taxon>
        <taxon>Ecdysozoa</taxon>
        <taxon>Nematoda</taxon>
        <taxon>Chromadorea</taxon>
        <taxon>Rhabditida</taxon>
        <taxon>Tylenchina</taxon>
        <taxon>Panagrolaimomorpha</taxon>
        <taxon>Strongyloidoidea</taxon>
        <taxon>Strongyloididae</taxon>
        <taxon>Strongyloides</taxon>
    </lineage>
</organism>
<dbReference type="GeneID" id="36374522"/>
<dbReference type="Gene3D" id="1.25.40.420">
    <property type="match status" value="1"/>
</dbReference>
<dbReference type="CTD" id="36374522"/>
<dbReference type="AlphaFoldDB" id="A0A090L227"/>
<dbReference type="Pfam" id="PF00651">
    <property type="entry name" value="BTB"/>
    <property type="match status" value="1"/>
</dbReference>
<dbReference type="InterPro" id="IPR000210">
    <property type="entry name" value="BTB/POZ_dom"/>
</dbReference>
<dbReference type="Proteomes" id="UP000035682">
    <property type="component" value="Unplaced"/>
</dbReference>
<evidence type="ECO:0000313" key="5">
    <source>
        <dbReference type="WBParaSite" id="SRAE_1000043100.1"/>
    </source>
</evidence>
<sequence>MNDVDKVSLSTISSFTSDHPSKIKVYSLSPLKEEIETYHESTSIFYNKNLKQFFLKFKFQEKYAKDLKKWLKKNGKSGVVTIKLNSGNKIKISSMLLKKQSNRFDRLIKSYTEDLLVDGSNLDEVSFEKIVKFLNTGKMVFNINELPELLRISNTLEMLNIVTIIESALLLHFPYCINLLIDALNMSSNPLTLLQTSMKWHISNVANCYLTDLIIDNHFYNLSPAAIISILSNDKLKVSSEFDVLKLCMIYILKGDKFFHADSLFNCIRFANLSIQEIENMESEIEKYDEEYLTAIFKNYTTRSSQYDGENLFRNFNLLPPRGNCDVNIYDNISQLIDEVYIKIKNEFLKEKLNGCGGDDDNINEKFKSFTLSLIVPKNKTKKN</sequence>
<protein>
    <submittedName>
        <fullName evidence="3 5">BTB/POZ fold domain and BTB/Kelch-associated domain-containing protein</fullName>
    </submittedName>
</protein>
<dbReference type="EMBL" id="LN609528">
    <property type="protein sequence ID" value="CEF62157.1"/>
    <property type="molecule type" value="Genomic_DNA"/>
</dbReference>
<evidence type="ECO:0000259" key="1">
    <source>
        <dbReference type="Pfam" id="PF00651"/>
    </source>
</evidence>
<name>A0A090L227_STRRB</name>
<dbReference type="InterPro" id="IPR011705">
    <property type="entry name" value="BACK"/>
</dbReference>
<dbReference type="WormBase" id="SRAE_1000043100">
    <property type="protein sequence ID" value="SRP10840"/>
    <property type="gene ID" value="WBGene00257027"/>
</dbReference>
<proteinExistence type="predicted"/>
<evidence type="ECO:0000259" key="2">
    <source>
        <dbReference type="Pfam" id="PF07707"/>
    </source>
</evidence>
<dbReference type="RefSeq" id="XP_024501359.1">
    <property type="nucleotide sequence ID" value="XM_024647264.1"/>
</dbReference>
<evidence type="ECO:0000313" key="3">
    <source>
        <dbReference type="EMBL" id="CEF62157.1"/>
    </source>
</evidence>
<reference evidence="5" key="2">
    <citation type="submission" date="2020-12" db="UniProtKB">
        <authorList>
            <consortium name="WormBaseParasite"/>
        </authorList>
    </citation>
    <scope>IDENTIFICATION</scope>
</reference>
<evidence type="ECO:0000313" key="4">
    <source>
        <dbReference type="Proteomes" id="UP000035682"/>
    </source>
</evidence>
<dbReference type="WBParaSite" id="SRAE_1000043100.1">
    <property type="protein sequence ID" value="SRAE_1000043100.1"/>
    <property type="gene ID" value="WBGene00257027"/>
</dbReference>
<feature type="domain" description="BTB" evidence="1">
    <location>
        <begin position="80"/>
        <end position="169"/>
    </location>
</feature>
<dbReference type="SUPFAM" id="SSF54695">
    <property type="entry name" value="POZ domain"/>
    <property type="match status" value="1"/>
</dbReference>
<dbReference type="Pfam" id="PF07707">
    <property type="entry name" value="BACK"/>
    <property type="match status" value="1"/>
</dbReference>
<accession>A0A090L227</accession>
<feature type="domain" description="BACK" evidence="2">
    <location>
        <begin position="201"/>
        <end position="280"/>
    </location>
</feature>
<reference evidence="3 4" key="1">
    <citation type="submission" date="2014-09" db="EMBL/GenBank/DDBJ databases">
        <authorList>
            <person name="Martin A.A."/>
        </authorList>
    </citation>
    <scope>NUCLEOTIDE SEQUENCE</scope>
    <source>
        <strain evidence="4">ED321</strain>
        <strain evidence="3">ED321 Heterogonic</strain>
    </source>
</reference>
<dbReference type="OrthoDB" id="546239at2759"/>